<sequence length="278" mass="27947">MAATDHLAFLGCGSMNEAILAGLLAAGLPKEAATATVRRHGRAEELAGHYGITVLAADDTSDANRRAVGDASLVIIGVRPVDVSALATEIAPALPHSAVVVSVAAAVTIGQLEHLLPPGQPVVRVLPNSPSRLGSGVIAVCGGTGASREQVDHVKGLLAALGLVVEVPEEHIDVVSAVSGSGPAYAFYLALAMADAGTRLGLDRGLAADIARQTLVGAGRLLAEPGADPAALLGPFVGPDTTTGGAIDVFDERGLCAIIADAVRAAHERSEALARRLG</sequence>
<evidence type="ECO:0000256" key="6">
    <source>
        <dbReference type="PIRSR" id="PIRSR000193-1"/>
    </source>
</evidence>
<feature type="domain" description="Pyrroline-5-carboxylate reductase dimerisation" evidence="8">
    <location>
        <begin position="169"/>
        <end position="272"/>
    </location>
</feature>
<dbReference type="AlphaFoldDB" id="A0AB39L351"/>
<dbReference type="EMBL" id="CP163302">
    <property type="protein sequence ID" value="XDP45487.1"/>
    <property type="molecule type" value="Genomic_DNA"/>
</dbReference>
<gene>
    <name evidence="4 9" type="primary">proC</name>
    <name evidence="9" type="ORF">AB5L97_00210</name>
</gene>
<evidence type="ECO:0000259" key="8">
    <source>
        <dbReference type="Pfam" id="PF14748"/>
    </source>
</evidence>
<dbReference type="InterPro" id="IPR000304">
    <property type="entry name" value="Pyrroline-COOH_reductase"/>
</dbReference>
<feature type="binding site" evidence="6">
    <location>
        <position position="64"/>
    </location>
    <ligand>
        <name>NADPH</name>
        <dbReference type="ChEBI" id="CHEBI:57783"/>
    </ligand>
</feature>
<comment type="similarity">
    <text evidence="1 4">Belongs to the pyrroline-5-carboxylate reductase family.</text>
</comment>
<accession>A0AB39L351</accession>
<keyword evidence="3 4" id="KW-0560">Oxidoreductase</keyword>
<feature type="domain" description="Pyrroline-5-carboxylate reductase catalytic N-terminal" evidence="7">
    <location>
        <begin position="7"/>
        <end position="105"/>
    </location>
</feature>
<dbReference type="SUPFAM" id="SSF48179">
    <property type="entry name" value="6-phosphogluconate dehydrogenase C-terminal domain-like"/>
    <property type="match status" value="1"/>
</dbReference>
<evidence type="ECO:0000313" key="9">
    <source>
        <dbReference type="EMBL" id="XDP45487.1"/>
    </source>
</evidence>
<dbReference type="InterPro" id="IPR028939">
    <property type="entry name" value="P5C_Rdtase_cat_N"/>
</dbReference>
<dbReference type="PIRSF" id="PIRSF000193">
    <property type="entry name" value="Pyrrol-5-carb_rd"/>
    <property type="match status" value="1"/>
</dbReference>
<evidence type="ECO:0000256" key="5">
    <source>
        <dbReference type="NCBIfam" id="TIGR00112"/>
    </source>
</evidence>
<evidence type="ECO:0000256" key="1">
    <source>
        <dbReference type="ARBA" id="ARBA00005525"/>
    </source>
</evidence>
<dbReference type="InterPro" id="IPR036291">
    <property type="entry name" value="NAD(P)-bd_dom_sf"/>
</dbReference>
<dbReference type="Pfam" id="PF14748">
    <property type="entry name" value="P5CR_dimer"/>
    <property type="match status" value="1"/>
</dbReference>
<dbReference type="NCBIfam" id="TIGR00112">
    <property type="entry name" value="proC"/>
    <property type="match status" value="1"/>
</dbReference>
<keyword evidence="2 4" id="KW-0521">NADP</keyword>
<dbReference type="PANTHER" id="PTHR11645:SF0">
    <property type="entry name" value="PYRROLINE-5-CARBOXYLATE REDUCTASE 3"/>
    <property type="match status" value="1"/>
</dbReference>
<dbReference type="HAMAP" id="MF_01925">
    <property type="entry name" value="P5C_reductase"/>
    <property type="match status" value="1"/>
</dbReference>
<keyword evidence="4" id="KW-0963">Cytoplasm</keyword>
<comment type="function">
    <text evidence="4">Catalyzes the reduction of 1-pyrroline-5-carboxylate (PCA) to L-proline.</text>
</comment>
<dbReference type="SUPFAM" id="SSF51735">
    <property type="entry name" value="NAD(P)-binding Rossmann-fold domains"/>
    <property type="match status" value="1"/>
</dbReference>
<feature type="binding site" evidence="6">
    <location>
        <begin position="10"/>
        <end position="15"/>
    </location>
    <ligand>
        <name>NADP(+)</name>
        <dbReference type="ChEBI" id="CHEBI:58349"/>
    </ligand>
</feature>
<evidence type="ECO:0000256" key="3">
    <source>
        <dbReference type="ARBA" id="ARBA00023002"/>
    </source>
</evidence>
<name>A0AB39L351_9MICC</name>
<evidence type="ECO:0000259" key="7">
    <source>
        <dbReference type="Pfam" id="PF03807"/>
    </source>
</evidence>
<keyword evidence="4" id="KW-0641">Proline biosynthesis</keyword>
<dbReference type="GO" id="GO:0004735">
    <property type="term" value="F:pyrroline-5-carboxylate reductase activity"/>
    <property type="evidence" value="ECO:0007669"/>
    <property type="project" value="UniProtKB-UniRule"/>
</dbReference>
<dbReference type="InterPro" id="IPR029036">
    <property type="entry name" value="P5CR_dimer"/>
</dbReference>
<dbReference type="GO" id="GO:0055129">
    <property type="term" value="P:L-proline biosynthetic process"/>
    <property type="evidence" value="ECO:0007669"/>
    <property type="project" value="UniProtKB-UniRule"/>
</dbReference>
<evidence type="ECO:0000256" key="2">
    <source>
        <dbReference type="ARBA" id="ARBA00022857"/>
    </source>
</evidence>
<dbReference type="PANTHER" id="PTHR11645">
    <property type="entry name" value="PYRROLINE-5-CARBOXYLATE REDUCTASE"/>
    <property type="match status" value="1"/>
</dbReference>
<dbReference type="EC" id="1.5.1.2" evidence="4 5"/>
<protein>
    <recommendedName>
        <fullName evidence="4 5">Pyrroline-5-carboxylate reductase</fullName>
        <shortName evidence="4">P5C reductase</shortName>
        <shortName evidence="4">P5CR</shortName>
        <ecNumber evidence="4 5">1.5.1.2</ecNumber>
    </recommendedName>
    <alternativeName>
        <fullName evidence="4">PCA reductase</fullName>
    </alternativeName>
</protein>
<comment type="subcellular location">
    <subcellularLocation>
        <location evidence="4">Cytoplasm</location>
    </subcellularLocation>
</comment>
<dbReference type="InterPro" id="IPR008927">
    <property type="entry name" value="6-PGluconate_DH-like_C_sf"/>
</dbReference>
<dbReference type="GO" id="GO:0005737">
    <property type="term" value="C:cytoplasm"/>
    <property type="evidence" value="ECO:0007669"/>
    <property type="project" value="UniProtKB-SubCell"/>
</dbReference>
<dbReference type="KEGG" id="spue:AB5L97_00210"/>
<proteinExistence type="inferred from homology"/>
<comment type="pathway">
    <text evidence="4">Amino-acid biosynthesis; L-proline biosynthesis; L-proline from L-glutamate 5-semialdehyde: step 1/1.</text>
</comment>
<evidence type="ECO:0000256" key="4">
    <source>
        <dbReference type="HAMAP-Rule" id="MF_01925"/>
    </source>
</evidence>
<keyword evidence="4" id="KW-0028">Amino-acid biosynthesis</keyword>
<dbReference type="Gene3D" id="1.10.3730.10">
    <property type="entry name" value="ProC C-terminal domain-like"/>
    <property type="match status" value="1"/>
</dbReference>
<comment type="catalytic activity">
    <reaction evidence="4">
        <text>L-proline + NADP(+) = (S)-1-pyrroline-5-carboxylate + NADPH + 2 H(+)</text>
        <dbReference type="Rhea" id="RHEA:14109"/>
        <dbReference type="ChEBI" id="CHEBI:15378"/>
        <dbReference type="ChEBI" id="CHEBI:17388"/>
        <dbReference type="ChEBI" id="CHEBI:57783"/>
        <dbReference type="ChEBI" id="CHEBI:58349"/>
        <dbReference type="ChEBI" id="CHEBI:60039"/>
        <dbReference type="EC" id="1.5.1.2"/>
    </reaction>
</comment>
<dbReference type="Pfam" id="PF03807">
    <property type="entry name" value="F420_oxidored"/>
    <property type="match status" value="1"/>
</dbReference>
<organism evidence="9">
    <name type="scientific">Sinomonas puerhi</name>
    <dbReference type="NCBI Taxonomy" id="3238584"/>
    <lineage>
        <taxon>Bacteria</taxon>
        <taxon>Bacillati</taxon>
        <taxon>Actinomycetota</taxon>
        <taxon>Actinomycetes</taxon>
        <taxon>Micrococcales</taxon>
        <taxon>Micrococcaceae</taxon>
        <taxon>Sinomonas</taxon>
    </lineage>
</organism>
<dbReference type="Gene3D" id="3.40.50.720">
    <property type="entry name" value="NAD(P)-binding Rossmann-like Domain"/>
    <property type="match status" value="1"/>
</dbReference>
<reference evidence="9" key="1">
    <citation type="submission" date="2024-07" db="EMBL/GenBank/DDBJ databases">
        <authorList>
            <person name="fu j."/>
        </authorList>
    </citation>
    <scope>NUCLEOTIDE SEQUENCE</scope>
    <source>
        <strain evidence="9">P10A9</strain>
    </source>
</reference>
<comment type="catalytic activity">
    <reaction evidence="4">
        <text>L-proline + NAD(+) = (S)-1-pyrroline-5-carboxylate + NADH + 2 H(+)</text>
        <dbReference type="Rhea" id="RHEA:14105"/>
        <dbReference type="ChEBI" id="CHEBI:15378"/>
        <dbReference type="ChEBI" id="CHEBI:17388"/>
        <dbReference type="ChEBI" id="CHEBI:57540"/>
        <dbReference type="ChEBI" id="CHEBI:57945"/>
        <dbReference type="ChEBI" id="CHEBI:60039"/>
        <dbReference type="EC" id="1.5.1.2"/>
    </reaction>
</comment>